<organism evidence="6 7">
    <name type="scientific">Paractinoplanes rhizophilus</name>
    <dbReference type="NCBI Taxonomy" id="1416877"/>
    <lineage>
        <taxon>Bacteria</taxon>
        <taxon>Bacillati</taxon>
        <taxon>Actinomycetota</taxon>
        <taxon>Actinomycetes</taxon>
        <taxon>Micromonosporales</taxon>
        <taxon>Micromonosporaceae</taxon>
        <taxon>Paractinoplanes</taxon>
    </lineage>
</organism>
<evidence type="ECO:0000313" key="7">
    <source>
        <dbReference type="Proteomes" id="UP001596548"/>
    </source>
</evidence>
<reference evidence="7" key="1">
    <citation type="journal article" date="2019" name="Int. J. Syst. Evol. Microbiol.">
        <title>The Global Catalogue of Microorganisms (GCM) 10K type strain sequencing project: providing services to taxonomists for standard genome sequencing and annotation.</title>
        <authorList>
            <consortium name="The Broad Institute Genomics Platform"/>
            <consortium name="The Broad Institute Genome Sequencing Center for Infectious Disease"/>
            <person name="Wu L."/>
            <person name="Ma J."/>
        </authorList>
    </citation>
    <scope>NUCLEOTIDE SEQUENCE [LARGE SCALE GENOMIC DNA]</scope>
    <source>
        <strain evidence="7">XZYJT-10</strain>
    </source>
</reference>
<keyword evidence="7" id="KW-1185">Reference proteome</keyword>
<dbReference type="PANTHER" id="PTHR30055">
    <property type="entry name" value="HTH-TYPE TRANSCRIPTIONAL REGULATOR RUTR"/>
    <property type="match status" value="1"/>
</dbReference>
<protein>
    <submittedName>
        <fullName evidence="6">TetR/AcrR family transcriptional regulator</fullName>
    </submittedName>
</protein>
<dbReference type="PANTHER" id="PTHR30055:SF234">
    <property type="entry name" value="HTH-TYPE TRANSCRIPTIONAL REGULATOR BETI"/>
    <property type="match status" value="1"/>
</dbReference>
<proteinExistence type="predicted"/>
<accession>A0ABW2HUN7</accession>
<feature type="domain" description="HTH tetR-type" evidence="5">
    <location>
        <begin position="15"/>
        <end position="74"/>
    </location>
</feature>
<dbReference type="SUPFAM" id="SSF48498">
    <property type="entry name" value="Tetracyclin repressor-like, C-terminal domain"/>
    <property type="match status" value="1"/>
</dbReference>
<evidence type="ECO:0000256" key="1">
    <source>
        <dbReference type="ARBA" id="ARBA00023015"/>
    </source>
</evidence>
<dbReference type="InterPro" id="IPR050109">
    <property type="entry name" value="HTH-type_TetR-like_transc_reg"/>
</dbReference>
<dbReference type="RefSeq" id="WP_378968640.1">
    <property type="nucleotide sequence ID" value="NZ_JBHTBJ010000009.1"/>
</dbReference>
<dbReference type="Gene3D" id="1.10.357.10">
    <property type="entry name" value="Tetracycline Repressor, domain 2"/>
    <property type="match status" value="1"/>
</dbReference>
<dbReference type="InterPro" id="IPR001647">
    <property type="entry name" value="HTH_TetR"/>
</dbReference>
<keyword evidence="2 4" id="KW-0238">DNA-binding</keyword>
<evidence type="ECO:0000256" key="2">
    <source>
        <dbReference type="ARBA" id="ARBA00023125"/>
    </source>
</evidence>
<dbReference type="Pfam" id="PF21597">
    <property type="entry name" value="TetR_C_43"/>
    <property type="match status" value="1"/>
</dbReference>
<dbReference type="PROSITE" id="PS50977">
    <property type="entry name" value="HTH_TETR_2"/>
    <property type="match status" value="1"/>
</dbReference>
<dbReference type="InterPro" id="IPR036271">
    <property type="entry name" value="Tet_transcr_reg_TetR-rel_C_sf"/>
</dbReference>
<gene>
    <name evidence="6" type="ORF">ACFQS1_15965</name>
</gene>
<dbReference type="Pfam" id="PF00440">
    <property type="entry name" value="TetR_N"/>
    <property type="match status" value="1"/>
</dbReference>
<dbReference type="PRINTS" id="PR00455">
    <property type="entry name" value="HTHTETR"/>
</dbReference>
<dbReference type="Proteomes" id="UP001596548">
    <property type="component" value="Unassembled WGS sequence"/>
</dbReference>
<name>A0ABW2HUN7_9ACTN</name>
<evidence type="ECO:0000256" key="4">
    <source>
        <dbReference type="PROSITE-ProRule" id="PRU00335"/>
    </source>
</evidence>
<dbReference type="InterPro" id="IPR049445">
    <property type="entry name" value="TetR_SbtR-like_C"/>
</dbReference>
<feature type="DNA-binding region" description="H-T-H motif" evidence="4">
    <location>
        <begin position="37"/>
        <end position="56"/>
    </location>
</feature>
<evidence type="ECO:0000256" key="3">
    <source>
        <dbReference type="ARBA" id="ARBA00023163"/>
    </source>
</evidence>
<keyword evidence="1" id="KW-0805">Transcription regulation</keyword>
<evidence type="ECO:0000259" key="5">
    <source>
        <dbReference type="PROSITE" id="PS50977"/>
    </source>
</evidence>
<dbReference type="EMBL" id="JBHTBJ010000009">
    <property type="protein sequence ID" value="MFC7275486.1"/>
    <property type="molecule type" value="Genomic_DNA"/>
</dbReference>
<dbReference type="InterPro" id="IPR009057">
    <property type="entry name" value="Homeodomain-like_sf"/>
</dbReference>
<evidence type="ECO:0000313" key="6">
    <source>
        <dbReference type="EMBL" id="MFC7275486.1"/>
    </source>
</evidence>
<sequence>MAAVDARRPMRADARRNYDALIAAARTAFATDGTNASLEDIARRAGVGIGTLYRNFPKRRDLFEAVYVSEIDQLAAVAAEVASRPPWEALMAWLDQFVEYAVTKRAIIEALNRESELFARCRQTMYAAGEPLFARAQAAGVVRADANFDDLLRMVSGLMSGAFVDDAQRDRVLALALDGLRAPS</sequence>
<keyword evidence="3" id="KW-0804">Transcription</keyword>
<dbReference type="SUPFAM" id="SSF46689">
    <property type="entry name" value="Homeodomain-like"/>
    <property type="match status" value="1"/>
</dbReference>
<comment type="caution">
    <text evidence="6">The sequence shown here is derived from an EMBL/GenBank/DDBJ whole genome shotgun (WGS) entry which is preliminary data.</text>
</comment>